<gene>
    <name evidence="1" type="ORF">METZ01_LOCUS386226</name>
</gene>
<proteinExistence type="predicted"/>
<accession>A0A382UGY3</accession>
<name>A0A382UGY3_9ZZZZ</name>
<dbReference type="EMBL" id="UINC01144080">
    <property type="protein sequence ID" value="SVD33372.1"/>
    <property type="molecule type" value="Genomic_DNA"/>
</dbReference>
<evidence type="ECO:0000313" key="1">
    <source>
        <dbReference type="EMBL" id="SVD33372.1"/>
    </source>
</evidence>
<dbReference type="AlphaFoldDB" id="A0A382UGY3"/>
<protein>
    <submittedName>
        <fullName evidence="1">Uncharacterized protein</fullName>
    </submittedName>
</protein>
<organism evidence="1">
    <name type="scientific">marine metagenome</name>
    <dbReference type="NCBI Taxonomy" id="408172"/>
    <lineage>
        <taxon>unclassified sequences</taxon>
        <taxon>metagenomes</taxon>
        <taxon>ecological metagenomes</taxon>
    </lineage>
</organism>
<reference evidence="1" key="1">
    <citation type="submission" date="2018-05" db="EMBL/GenBank/DDBJ databases">
        <authorList>
            <person name="Lanie J.A."/>
            <person name="Ng W.-L."/>
            <person name="Kazmierczak K.M."/>
            <person name="Andrzejewski T.M."/>
            <person name="Davidsen T.M."/>
            <person name="Wayne K.J."/>
            <person name="Tettelin H."/>
            <person name="Glass J.I."/>
            <person name="Rusch D."/>
            <person name="Podicherti R."/>
            <person name="Tsui H.-C.T."/>
            <person name="Winkler M.E."/>
        </authorList>
    </citation>
    <scope>NUCLEOTIDE SEQUENCE</scope>
</reference>
<feature type="non-terminal residue" evidence="1">
    <location>
        <position position="67"/>
    </location>
</feature>
<sequence length="67" mass="6896">MSIILLMNNIGCSPAGILAGGGSATMVVAEGDRSLGTVVDDATIKLNLSAKFLKSENKLFLDVNSNV</sequence>